<comment type="caution">
    <text evidence="1">The sequence shown here is derived from an EMBL/GenBank/DDBJ whole genome shotgun (WGS) entry which is preliminary data.</text>
</comment>
<dbReference type="EMBL" id="VSRR010026195">
    <property type="protein sequence ID" value="MPC67408.1"/>
    <property type="molecule type" value="Genomic_DNA"/>
</dbReference>
<organism evidence="1 2">
    <name type="scientific">Portunus trituberculatus</name>
    <name type="common">Swimming crab</name>
    <name type="synonym">Neptunus trituberculatus</name>
    <dbReference type="NCBI Taxonomy" id="210409"/>
    <lineage>
        <taxon>Eukaryota</taxon>
        <taxon>Metazoa</taxon>
        <taxon>Ecdysozoa</taxon>
        <taxon>Arthropoda</taxon>
        <taxon>Crustacea</taxon>
        <taxon>Multicrustacea</taxon>
        <taxon>Malacostraca</taxon>
        <taxon>Eumalacostraca</taxon>
        <taxon>Eucarida</taxon>
        <taxon>Decapoda</taxon>
        <taxon>Pleocyemata</taxon>
        <taxon>Brachyura</taxon>
        <taxon>Eubrachyura</taxon>
        <taxon>Portunoidea</taxon>
        <taxon>Portunidae</taxon>
        <taxon>Portuninae</taxon>
        <taxon>Portunus</taxon>
    </lineage>
</organism>
<gene>
    <name evidence="1" type="ORF">E2C01_061583</name>
</gene>
<dbReference type="AlphaFoldDB" id="A0A5B7HET2"/>
<name>A0A5B7HET2_PORTR</name>
<dbReference type="Proteomes" id="UP000324222">
    <property type="component" value="Unassembled WGS sequence"/>
</dbReference>
<proteinExistence type="predicted"/>
<keyword evidence="2" id="KW-1185">Reference proteome</keyword>
<evidence type="ECO:0000313" key="1">
    <source>
        <dbReference type="EMBL" id="MPC67408.1"/>
    </source>
</evidence>
<accession>A0A5B7HET2</accession>
<evidence type="ECO:0000313" key="2">
    <source>
        <dbReference type="Proteomes" id="UP000324222"/>
    </source>
</evidence>
<protein>
    <submittedName>
        <fullName evidence="1">Uncharacterized protein</fullName>
    </submittedName>
</protein>
<reference evidence="1 2" key="1">
    <citation type="submission" date="2019-05" db="EMBL/GenBank/DDBJ databases">
        <title>Another draft genome of Portunus trituberculatus and its Hox gene families provides insights of decapod evolution.</title>
        <authorList>
            <person name="Jeong J.-H."/>
            <person name="Song I."/>
            <person name="Kim S."/>
            <person name="Choi T."/>
            <person name="Kim D."/>
            <person name="Ryu S."/>
            <person name="Kim W."/>
        </authorList>
    </citation>
    <scope>NUCLEOTIDE SEQUENCE [LARGE SCALE GENOMIC DNA]</scope>
    <source>
        <tissue evidence="1">Muscle</tissue>
    </source>
</reference>
<sequence length="87" mass="9279">MPEASSTQALTSTTLCNLSQRCPGAVLLCYGVLPRAFSRVLHRASGLATPGMNRASNPKASEVTTGGGDKEFFSWDDLSQCCRRLGQ</sequence>